<evidence type="ECO:0000256" key="1">
    <source>
        <dbReference type="SAM" id="MobiDB-lite"/>
    </source>
</evidence>
<feature type="region of interest" description="Disordered" evidence="1">
    <location>
        <begin position="1"/>
        <end position="39"/>
    </location>
</feature>
<evidence type="ECO:0000313" key="3">
    <source>
        <dbReference type="Proteomes" id="UP000691718"/>
    </source>
</evidence>
<name>A0A8S3WPX2_PARAO</name>
<comment type="caution">
    <text evidence="2">The sequence shown here is derived from an EMBL/GenBank/DDBJ whole genome shotgun (WGS) entry which is preliminary data.</text>
</comment>
<keyword evidence="3" id="KW-1185">Reference proteome</keyword>
<dbReference type="OrthoDB" id="6931899at2759"/>
<dbReference type="AlphaFoldDB" id="A0A8S3WPX2"/>
<feature type="compositionally biased region" description="Polar residues" evidence="1">
    <location>
        <begin position="8"/>
        <end position="25"/>
    </location>
</feature>
<sequence>MSFIRDQIQPSRSESNITNELTSYSDENDDAQDSRSEINVASPFSSIAVSAPAHSLSPSLVSSTSSRGKKRKSANELRSEFLEIEKKRLYYLKTKKVHPMPHKEAP</sequence>
<dbReference type="Proteomes" id="UP000691718">
    <property type="component" value="Unassembled WGS sequence"/>
</dbReference>
<organism evidence="2 3">
    <name type="scientific">Parnassius apollo</name>
    <name type="common">Apollo butterfly</name>
    <name type="synonym">Papilio apollo</name>
    <dbReference type="NCBI Taxonomy" id="110799"/>
    <lineage>
        <taxon>Eukaryota</taxon>
        <taxon>Metazoa</taxon>
        <taxon>Ecdysozoa</taxon>
        <taxon>Arthropoda</taxon>
        <taxon>Hexapoda</taxon>
        <taxon>Insecta</taxon>
        <taxon>Pterygota</taxon>
        <taxon>Neoptera</taxon>
        <taxon>Endopterygota</taxon>
        <taxon>Lepidoptera</taxon>
        <taxon>Glossata</taxon>
        <taxon>Ditrysia</taxon>
        <taxon>Papilionoidea</taxon>
        <taxon>Papilionidae</taxon>
        <taxon>Parnassiinae</taxon>
        <taxon>Parnassini</taxon>
        <taxon>Parnassius</taxon>
        <taxon>Parnassius</taxon>
    </lineage>
</organism>
<protein>
    <submittedName>
        <fullName evidence="2">(apollo) hypothetical protein</fullName>
    </submittedName>
</protein>
<reference evidence="2" key="1">
    <citation type="submission" date="2021-04" db="EMBL/GenBank/DDBJ databases">
        <authorList>
            <person name="Tunstrom K."/>
        </authorList>
    </citation>
    <scope>NUCLEOTIDE SEQUENCE</scope>
</reference>
<feature type="region of interest" description="Disordered" evidence="1">
    <location>
        <begin position="51"/>
        <end position="77"/>
    </location>
</feature>
<accession>A0A8S3WPX2</accession>
<evidence type="ECO:0000313" key="2">
    <source>
        <dbReference type="EMBL" id="CAG4973922.1"/>
    </source>
</evidence>
<gene>
    <name evidence="2" type="ORF">PAPOLLO_LOCUS8834</name>
</gene>
<proteinExistence type="predicted"/>
<feature type="compositionally biased region" description="Low complexity" evidence="1">
    <location>
        <begin position="51"/>
        <end position="66"/>
    </location>
</feature>
<dbReference type="EMBL" id="CAJQZP010000643">
    <property type="protein sequence ID" value="CAG4973922.1"/>
    <property type="molecule type" value="Genomic_DNA"/>
</dbReference>